<evidence type="ECO:0000256" key="13">
    <source>
        <dbReference type="SAM" id="MobiDB-lite"/>
    </source>
</evidence>
<evidence type="ECO:0000256" key="12">
    <source>
        <dbReference type="PROSITE-ProRule" id="PRU10141"/>
    </source>
</evidence>
<dbReference type="SUPFAM" id="SSF55681">
    <property type="entry name" value="Class II aaRS and biotin synthetases"/>
    <property type="match status" value="1"/>
</dbReference>
<dbReference type="PROSITE" id="PS00108">
    <property type="entry name" value="PROTEIN_KINASE_ST"/>
    <property type="match status" value="1"/>
</dbReference>
<dbReference type="InterPro" id="IPR006575">
    <property type="entry name" value="RWD_dom"/>
</dbReference>
<evidence type="ECO:0000256" key="11">
    <source>
        <dbReference type="PIRSR" id="PIRSR000660-2"/>
    </source>
</evidence>
<dbReference type="Gene3D" id="3.30.200.20">
    <property type="entry name" value="Phosphorylase Kinase, domain 1"/>
    <property type="match status" value="1"/>
</dbReference>
<dbReference type="GO" id="GO:0070314">
    <property type="term" value="P:G1 to G0 transition"/>
    <property type="evidence" value="ECO:0007669"/>
    <property type="project" value="EnsemblFungi"/>
</dbReference>
<evidence type="ECO:0000256" key="10">
    <source>
        <dbReference type="PIRSR" id="PIRSR000660-1"/>
    </source>
</evidence>
<dbReference type="CDD" id="cd23823">
    <property type="entry name" value="RWD_GCN2"/>
    <property type="match status" value="1"/>
</dbReference>
<evidence type="ECO:0000259" key="14">
    <source>
        <dbReference type="PROSITE" id="PS50011"/>
    </source>
</evidence>
<dbReference type="PROSITE" id="PS50908">
    <property type="entry name" value="RWD"/>
    <property type="match status" value="1"/>
</dbReference>
<evidence type="ECO:0000256" key="2">
    <source>
        <dbReference type="ARBA" id="ARBA00022527"/>
    </source>
</evidence>
<protein>
    <recommendedName>
        <fullName evidence="1">non-specific serine/threonine protein kinase</fullName>
        <ecNumber evidence="1">2.7.11.1</ecNumber>
    </recommendedName>
</protein>
<dbReference type="InterPro" id="IPR017441">
    <property type="entry name" value="Protein_kinase_ATP_BS"/>
</dbReference>
<evidence type="ECO:0000256" key="6">
    <source>
        <dbReference type="ARBA" id="ARBA00022840"/>
    </source>
</evidence>
<dbReference type="GO" id="GO:1904262">
    <property type="term" value="P:negative regulation of TORC1 signaling"/>
    <property type="evidence" value="ECO:0007669"/>
    <property type="project" value="EnsemblFungi"/>
</dbReference>
<dbReference type="PROSITE" id="PS50011">
    <property type="entry name" value="PROTEIN_KINASE_DOM"/>
    <property type="match status" value="2"/>
</dbReference>
<dbReference type="Pfam" id="PF00069">
    <property type="entry name" value="Pkinase"/>
    <property type="match status" value="3"/>
</dbReference>
<dbReference type="FunFam" id="1.10.510.10:FF:000948">
    <property type="entry name" value="Related to GCN2-ser/thr protein kinase"/>
    <property type="match status" value="1"/>
</dbReference>
<dbReference type="eggNOG" id="KOG1035">
    <property type="taxonomic scope" value="Eukaryota"/>
</dbReference>
<dbReference type="InterPro" id="IPR050339">
    <property type="entry name" value="CC_SR_Kinase"/>
</dbReference>
<dbReference type="SUPFAM" id="SSF52954">
    <property type="entry name" value="Class II aaRS ABD-related"/>
    <property type="match status" value="1"/>
</dbReference>
<dbReference type="FunFam" id="3.10.110.10:FF:000050">
    <property type="entry name" value="eIF-2-alpha kinase GCN2"/>
    <property type="match status" value="1"/>
</dbReference>
<dbReference type="Proteomes" id="UP000053201">
    <property type="component" value="Unassembled WGS sequence"/>
</dbReference>
<dbReference type="VEuPathDB" id="FungiDB:SPPG_03049"/>
<dbReference type="GO" id="GO:0005634">
    <property type="term" value="C:nucleus"/>
    <property type="evidence" value="ECO:0007669"/>
    <property type="project" value="TreeGrafter"/>
</dbReference>
<feature type="compositionally biased region" description="Acidic residues" evidence="13">
    <location>
        <begin position="645"/>
        <end position="667"/>
    </location>
</feature>
<evidence type="ECO:0000313" key="17">
    <source>
        <dbReference type="Proteomes" id="UP000053201"/>
    </source>
</evidence>
<dbReference type="RefSeq" id="XP_016610632.1">
    <property type="nucleotide sequence ID" value="XM_016751334.1"/>
</dbReference>
<dbReference type="InterPro" id="IPR008271">
    <property type="entry name" value="Ser/Thr_kinase_AS"/>
</dbReference>
<feature type="region of interest" description="Disordered" evidence="13">
    <location>
        <begin position="692"/>
        <end position="732"/>
    </location>
</feature>
<evidence type="ECO:0000256" key="8">
    <source>
        <dbReference type="ARBA" id="ARBA00047899"/>
    </source>
</evidence>
<dbReference type="InterPro" id="IPR036621">
    <property type="entry name" value="Anticodon-bd_dom_sf"/>
</dbReference>
<dbReference type="InterPro" id="IPR045864">
    <property type="entry name" value="aa-tRNA-synth_II/BPL/LPL"/>
</dbReference>
<dbReference type="GO" id="GO:0004694">
    <property type="term" value="F:eukaryotic translation initiation factor 2alpha kinase activity"/>
    <property type="evidence" value="ECO:0007669"/>
    <property type="project" value="EnsemblFungi"/>
</dbReference>
<keyword evidence="17" id="KW-1185">Reference proteome</keyword>
<dbReference type="InterPro" id="IPR016135">
    <property type="entry name" value="UBQ-conjugating_enzyme/RWD"/>
</dbReference>
<dbReference type="PIRSF" id="PIRSF000660">
    <property type="entry name" value="Ser/Thr_PK_GCN2"/>
    <property type="match status" value="1"/>
</dbReference>
<organism evidence="16 17">
    <name type="scientific">Spizellomyces punctatus (strain DAOM BR117)</name>
    <dbReference type="NCBI Taxonomy" id="645134"/>
    <lineage>
        <taxon>Eukaryota</taxon>
        <taxon>Fungi</taxon>
        <taxon>Fungi incertae sedis</taxon>
        <taxon>Chytridiomycota</taxon>
        <taxon>Chytridiomycota incertae sedis</taxon>
        <taxon>Chytridiomycetes</taxon>
        <taxon>Spizellomycetales</taxon>
        <taxon>Spizellomycetaceae</taxon>
        <taxon>Spizellomyces</taxon>
    </lineage>
</organism>
<comment type="catalytic activity">
    <reaction evidence="9">
        <text>L-seryl-[protein] + ATP = O-phospho-L-seryl-[protein] + ADP + H(+)</text>
        <dbReference type="Rhea" id="RHEA:17989"/>
        <dbReference type="Rhea" id="RHEA-COMP:9863"/>
        <dbReference type="Rhea" id="RHEA-COMP:11604"/>
        <dbReference type="ChEBI" id="CHEBI:15378"/>
        <dbReference type="ChEBI" id="CHEBI:29999"/>
        <dbReference type="ChEBI" id="CHEBI:30616"/>
        <dbReference type="ChEBI" id="CHEBI:83421"/>
        <dbReference type="ChEBI" id="CHEBI:456216"/>
        <dbReference type="EC" id="2.7.11.1"/>
    </reaction>
</comment>
<dbReference type="GO" id="GO:1990625">
    <property type="term" value="P:negative regulation of cytoplasmic translational initiation in response to stress"/>
    <property type="evidence" value="ECO:0007669"/>
    <property type="project" value="EnsemblFungi"/>
</dbReference>
<dbReference type="InterPro" id="IPR011009">
    <property type="entry name" value="Kinase-like_dom_sf"/>
</dbReference>
<keyword evidence="5 16" id="KW-0418">Kinase</keyword>
<dbReference type="GO" id="GO:0005524">
    <property type="term" value="F:ATP binding"/>
    <property type="evidence" value="ECO:0007669"/>
    <property type="project" value="UniProtKB-UniRule"/>
</dbReference>
<comment type="similarity">
    <text evidence="7">Belongs to the protein kinase superfamily. Ser/Thr protein kinase family. GCN2 subfamily.</text>
</comment>
<dbReference type="PROSITE" id="PS00107">
    <property type="entry name" value="PROTEIN_KINASE_ATP"/>
    <property type="match status" value="1"/>
</dbReference>
<keyword evidence="3" id="KW-0808">Transferase</keyword>
<dbReference type="Pfam" id="PF13393">
    <property type="entry name" value="tRNA-synt_His"/>
    <property type="match status" value="1"/>
</dbReference>
<feature type="domain" description="RWD" evidence="15">
    <location>
        <begin position="15"/>
        <end position="128"/>
    </location>
</feature>
<feature type="domain" description="Protein kinase" evidence="14">
    <location>
        <begin position="234"/>
        <end position="503"/>
    </location>
</feature>
<dbReference type="InterPro" id="IPR024435">
    <property type="entry name" value="HisRS-related_dom"/>
</dbReference>
<dbReference type="GeneID" id="27686596"/>
<feature type="binding site" evidence="11">
    <location>
        <begin position="573"/>
        <end position="581"/>
    </location>
    <ligand>
        <name>ATP</name>
        <dbReference type="ChEBI" id="CHEBI:30616"/>
    </ligand>
</feature>
<evidence type="ECO:0000256" key="5">
    <source>
        <dbReference type="ARBA" id="ARBA00022777"/>
    </source>
</evidence>
<dbReference type="SUPFAM" id="SSF54495">
    <property type="entry name" value="UBC-like"/>
    <property type="match status" value="1"/>
</dbReference>
<dbReference type="GO" id="GO:0010508">
    <property type="term" value="P:positive regulation of autophagy"/>
    <property type="evidence" value="ECO:0007669"/>
    <property type="project" value="EnsemblFungi"/>
</dbReference>
<dbReference type="Pfam" id="PF12745">
    <property type="entry name" value="HGTP_anticodon2"/>
    <property type="match status" value="1"/>
</dbReference>
<reference evidence="16 17" key="1">
    <citation type="submission" date="2009-08" db="EMBL/GenBank/DDBJ databases">
        <title>The Genome Sequence of Spizellomyces punctatus strain DAOM BR117.</title>
        <authorList>
            <consortium name="The Broad Institute Genome Sequencing Platform"/>
            <person name="Russ C."/>
            <person name="Cuomo C."/>
            <person name="Shea T."/>
            <person name="Young S.K."/>
            <person name="Zeng Q."/>
            <person name="Koehrsen M."/>
            <person name="Haas B."/>
            <person name="Borodovsky M."/>
            <person name="Guigo R."/>
            <person name="Alvarado L."/>
            <person name="Berlin A."/>
            <person name="Bochicchio J."/>
            <person name="Borenstein D."/>
            <person name="Chapman S."/>
            <person name="Chen Z."/>
            <person name="Engels R."/>
            <person name="Freedman E."/>
            <person name="Gellesch M."/>
            <person name="Goldberg J."/>
            <person name="Griggs A."/>
            <person name="Gujja S."/>
            <person name="Heiman D."/>
            <person name="Hepburn T."/>
            <person name="Howarth C."/>
            <person name="Jen D."/>
            <person name="Larson L."/>
            <person name="Lewis B."/>
            <person name="Mehta T."/>
            <person name="Park D."/>
            <person name="Pearson M."/>
            <person name="Roberts A."/>
            <person name="Saif S."/>
            <person name="Shenoy N."/>
            <person name="Sisk P."/>
            <person name="Stolte C."/>
            <person name="Sykes S."/>
            <person name="Thomson T."/>
            <person name="Walk T."/>
            <person name="White J."/>
            <person name="Yandava C."/>
            <person name="Burger G."/>
            <person name="Gray M.W."/>
            <person name="Holland P.W.H."/>
            <person name="King N."/>
            <person name="Lang F.B.F."/>
            <person name="Roger A.J."/>
            <person name="Ruiz-Trillo I."/>
            <person name="Lander E."/>
            <person name="Nusbaum C."/>
        </authorList>
    </citation>
    <scope>NUCLEOTIDE SEQUENCE [LARGE SCALE GENOMIC DNA]</scope>
    <source>
        <strain evidence="16 17">DAOM BR117</strain>
    </source>
</reference>
<feature type="region of interest" description="Disordered" evidence="13">
    <location>
        <begin position="191"/>
        <end position="225"/>
    </location>
</feature>
<feature type="domain" description="Protein kinase" evidence="14">
    <location>
        <begin position="567"/>
        <end position="934"/>
    </location>
</feature>
<dbReference type="SMART" id="SM00591">
    <property type="entry name" value="RWD"/>
    <property type="match status" value="1"/>
</dbReference>
<dbReference type="Pfam" id="PF05773">
    <property type="entry name" value="RWD"/>
    <property type="match status" value="1"/>
</dbReference>
<evidence type="ECO:0000256" key="9">
    <source>
        <dbReference type="ARBA" id="ARBA00048679"/>
    </source>
</evidence>
<sequence length="1608" mass="182705">MSFKTPDNVPQIALEEVEALKAIYMEDFREELVPVKSAWKVAPQREYSIHLVPHGEEFKDHVSVVLAFRFNRKYPAEVPTLVIRKEKGVSDAQIDELQRAVIDYAQQLKGQEMIFDITTFIQDYLSRHNSVIRGIKQVSFFEQMRDRREQADKAEQERALKELEKHRQDEEEAMNEQNMTLASQIQEEIEKKQAKMREQRDKRKKQTDPNVELARAQTPPTSIGSVPQFSLDSIAKGPRIHKGLLSTLYIVRMGAQADTDEERLVLKQIFVSNPHYISGEGKKKLFDAYAELQKLISIRHPNIVTIYDSRIQKVDSSWRLDILLEHCRGGSLEELVTRSGGVKLSVARSYMKQLLKAVAYLHSQNTIHKDIKCRNVLFSSGANQDEEIKLSDPLYARRLLDLHKTRPLNPSLPQEKPIPDGWVTPELVDRPGVYGRKSDIWSLGRTFLEMVLGSTVYRHKDFNEIRGRVKTISDEFHSLLSQMISKDPKDRSTAMELLKHPFFDDVDVVDLPIALEVMMSASAVPSPADSFRREPPPPTPQKQSHLTIAPQASIFATQTLSRYRLDFEELEFLGKGGFGEVVKARNRIDGRFYAIKKIRLDPRDREGNKRILREVQTLSRLHHQFVVRYYQAWFEDAAGETWHDDSEDLESDSDSEGAESAISDDEHDSIEASFENDWLSFKETSKSYPSVSISFGHGGDHTTSSEAEPMDDDEDSHDESASPSTDSLSRSSSHRVLYIQMEYCENKTLRDVINEGVDDEEGWRLFRQILEGLAHIHSQGMIHRDLKPSNIFLDANGNVKIGDFGLALSRDDDMVPKIQLNGADTSALDPEASLTGDVGTPVYVAPEVISKNGKYNSKVDLYSLGICFFEMCYPFSSGMHRAIVLRDLRLPSITMPKDFDLKRYEAQTEIIKMLLNHVPKERPSSLELLQSPLLPPKLEEEYISEALRSIVNQNNPLYYSRLVTSIFAQSTDKHKDFTYEFNSNALSIDQLSGLVTTRMHAHALRVFQRHGAMDVPSPLLMPKSDLYDASSLKKPVDLLDSSGNIVHLPYDLTAPFARLVARVSQNIGMLPLKRYCIDHVYRCNTVGGQPRSVLECDFDIITPNLGNMSPDAEVIKVVFEIMEVAATKYSNLSQFEIRINHCSLLDAVFDSCKMPPDGRIRRRVYHVLEQLEKPMGWSQVRTHLCSNGVPPEVANELEKFHLAKGPFEAAASRLEAMVDPRVRSAVRDVVSQLRVLTRHLQHLGIKNRVTFVPLLAYNANYYKSGLMFQVAVSGKKKLDVMAAGGRYDHLLTQFRYPFGPSKKLHGVGVHFALSKAISAMVAEQAEHLRRKMAPKGDEQKLSLGTLARRADVLVASFGKSSGAVEERMAVIAELWNAGISADMVYQDVQSPQDVIQQAEAQGYILSVFIKHRNSDVKGGLIKVKNLHTRFEEEVSRSDLVAHVQSEIGEHLRMEPTQHGKSRRADMNALSDTAAVHKELEGGSNDVPLEMDRMFVVQPPWKKGKLKHKEKLMTMERAAHSISNMISGLRRGMVFALDLPDRVVKRLTETDLNQSEDSFRKTFETLPSNQREYLCQIKRLILRHHTQDDQNHFWLYSILDNVAHLYFFS</sequence>
<keyword evidence="6 11" id="KW-0067">ATP-binding</keyword>
<dbReference type="PANTHER" id="PTHR11042">
    <property type="entry name" value="EUKARYOTIC TRANSLATION INITIATION FACTOR 2-ALPHA KINASE EIF2-ALPHA KINASE -RELATED"/>
    <property type="match status" value="1"/>
</dbReference>
<dbReference type="EMBL" id="KQ257453">
    <property type="protein sequence ID" value="KND02593.1"/>
    <property type="molecule type" value="Genomic_DNA"/>
</dbReference>
<keyword evidence="2" id="KW-0723">Serine/threonine-protein kinase</keyword>
<feature type="active site" description="Proton acceptor" evidence="10">
    <location>
        <position position="785"/>
    </location>
</feature>
<dbReference type="Gene3D" id="3.40.50.800">
    <property type="entry name" value="Anticodon-binding domain"/>
    <property type="match status" value="1"/>
</dbReference>
<dbReference type="SMART" id="SM00220">
    <property type="entry name" value="S_TKc"/>
    <property type="match status" value="2"/>
</dbReference>
<feature type="compositionally biased region" description="Basic and acidic residues" evidence="13">
    <location>
        <begin position="191"/>
        <end position="201"/>
    </location>
</feature>
<dbReference type="Gene3D" id="1.10.510.10">
    <property type="entry name" value="Transferase(Phosphotransferase) domain 1"/>
    <property type="match status" value="2"/>
</dbReference>
<feature type="region of interest" description="Disordered" evidence="13">
    <location>
        <begin position="644"/>
        <end position="667"/>
    </location>
</feature>
<dbReference type="InParanoid" id="A0A0L0HNH8"/>
<name>A0A0L0HNH8_SPIPD</name>
<dbReference type="CDD" id="cd14012">
    <property type="entry name" value="PK_eIF2AK_GCN2_rpt1"/>
    <property type="match status" value="1"/>
</dbReference>
<keyword evidence="4 11" id="KW-0547">Nucleotide-binding</keyword>
<dbReference type="Gene3D" id="3.10.110.10">
    <property type="entry name" value="Ubiquitin Conjugating Enzyme"/>
    <property type="match status" value="1"/>
</dbReference>
<evidence type="ECO:0000256" key="3">
    <source>
        <dbReference type="ARBA" id="ARBA00022679"/>
    </source>
</evidence>
<evidence type="ECO:0000313" key="16">
    <source>
        <dbReference type="EMBL" id="KND02593.1"/>
    </source>
</evidence>
<proteinExistence type="inferred from homology"/>
<dbReference type="GO" id="GO:0005829">
    <property type="term" value="C:cytosol"/>
    <property type="evidence" value="ECO:0007669"/>
    <property type="project" value="TreeGrafter"/>
</dbReference>
<dbReference type="InterPro" id="IPR016255">
    <property type="entry name" value="Gcn2"/>
</dbReference>
<comment type="catalytic activity">
    <reaction evidence="8">
        <text>L-threonyl-[protein] + ATP = O-phospho-L-threonyl-[protein] + ADP + H(+)</text>
        <dbReference type="Rhea" id="RHEA:46608"/>
        <dbReference type="Rhea" id="RHEA-COMP:11060"/>
        <dbReference type="Rhea" id="RHEA-COMP:11605"/>
        <dbReference type="ChEBI" id="CHEBI:15378"/>
        <dbReference type="ChEBI" id="CHEBI:30013"/>
        <dbReference type="ChEBI" id="CHEBI:30616"/>
        <dbReference type="ChEBI" id="CHEBI:61977"/>
        <dbReference type="ChEBI" id="CHEBI:456216"/>
        <dbReference type="EC" id="2.7.11.1"/>
    </reaction>
</comment>
<dbReference type="STRING" id="645134.A0A0L0HNH8"/>
<dbReference type="SUPFAM" id="SSF56112">
    <property type="entry name" value="Protein kinase-like (PK-like)"/>
    <property type="match status" value="2"/>
</dbReference>
<dbReference type="GO" id="GO:0031571">
    <property type="term" value="P:mitotic G1 DNA damage checkpoint signaling"/>
    <property type="evidence" value="ECO:0007669"/>
    <property type="project" value="EnsemblFungi"/>
</dbReference>
<dbReference type="EC" id="2.7.11.1" evidence="1"/>
<dbReference type="CDD" id="cd14046">
    <property type="entry name" value="STKc_EIF2AK4_GCN2_rpt2"/>
    <property type="match status" value="1"/>
</dbReference>
<dbReference type="OrthoDB" id="341578at2759"/>
<evidence type="ECO:0000256" key="7">
    <source>
        <dbReference type="ARBA" id="ARBA00037982"/>
    </source>
</evidence>
<feature type="compositionally biased region" description="Acidic residues" evidence="13">
    <location>
        <begin position="708"/>
        <end position="717"/>
    </location>
</feature>
<evidence type="ECO:0000256" key="4">
    <source>
        <dbReference type="ARBA" id="ARBA00022741"/>
    </source>
</evidence>
<dbReference type="OMA" id="FEDIAWD"/>
<dbReference type="InterPro" id="IPR000719">
    <property type="entry name" value="Prot_kinase_dom"/>
</dbReference>
<feature type="binding site" evidence="12">
    <location>
        <position position="597"/>
    </location>
    <ligand>
        <name>ATP</name>
        <dbReference type="ChEBI" id="CHEBI:30616"/>
    </ligand>
</feature>
<accession>A0A0L0HNH8</accession>
<evidence type="ECO:0000256" key="1">
    <source>
        <dbReference type="ARBA" id="ARBA00012513"/>
    </source>
</evidence>
<dbReference type="PANTHER" id="PTHR11042:SF136">
    <property type="entry name" value="EIF-2-ALPHA KINASE GCN2"/>
    <property type="match status" value="1"/>
</dbReference>
<dbReference type="InterPro" id="IPR041715">
    <property type="entry name" value="HisRS-like_core"/>
</dbReference>
<dbReference type="FunCoup" id="A0A0L0HNH8">
    <property type="interactions" value="586"/>
</dbReference>
<feature type="compositionally biased region" description="Low complexity" evidence="13">
    <location>
        <begin position="721"/>
        <end position="731"/>
    </location>
</feature>
<dbReference type="Gene3D" id="3.30.930.10">
    <property type="entry name" value="Bira Bifunctional Protein, Domain 2"/>
    <property type="match status" value="1"/>
</dbReference>
<evidence type="ECO:0000259" key="15">
    <source>
        <dbReference type="PROSITE" id="PS50908"/>
    </source>
</evidence>
<gene>
    <name evidence="16" type="ORF">SPPG_03049</name>
</gene>
<dbReference type="GO" id="GO:0140469">
    <property type="term" value="P:GCN2-mediated signaling"/>
    <property type="evidence" value="ECO:0007669"/>
    <property type="project" value="EnsemblFungi"/>
</dbReference>
<feature type="binding site" evidence="11">
    <location>
        <position position="596"/>
    </location>
    <ligand>
        <name>ATP</name>
        <dbReference type="ChEBI" id="CHEBI:30616"/>
    </ligand>
</feature>